<sequence>MNLQLFAPKVWGPVCRHFLHVADIMQEICISVKGYIVMWLCRRSRQSPRGAEMGFREALSKAPGNLTSAERRISEVLLGDRRGAPLYTAAQLAEVANVHESTVVRFAQKLGYAGYLALRLELASDSMGPANLRIKTQPGSDESSLYRVLRGQIEVLEKVIDHVPQTSIDGAMKALLDADRVFLAANGLAGPLADFFARKIALLGIPSTVIHQTGAELGHQLATVRPQDIVVFFLLSTEYESIKPFESVLIDQGTTVVFVTDQPILALQPQAQFVLAVPRSELKHGVFVVLATIGYAMDYSLMQQLAARAESDD</sequence>
<dbReference type="InterPro" id="IPR000281">
    <property type="entry name" value="HTH_RpiR"/>
</dbReference>
<dbReference type="EMBL" id="SMZQ01000002">
    <property type="protein sequence ID" value="TDL39690.1"/>
    <property type="molecule type" value="Genomic_DNA"/>
</dbReference>
<comment type="caution">
    <text evidence="3">The sequence shown here is derived from an EMBL/GenBank/DDBJ whole genome shotgun (WGS) entry which is preliminary data.</text>
</comment>
<name>A0A4R5Y539_9MICC</name>
<dbReference type="InterPro" id="IPR046348">
    <property type="entry name" value="SIS_dom_sf"/>
</dbReference>
<dbReference type="GO" id="GO:1901135">
    <property type="term" value="P:carbohydrate derivative metabolic process"/>
    <property type="evidence" value="ECO:0007669"/>
    <property type="project" value="InterPro"/>
</dbReference>
<dbReference type="InterPro" id="IPR001347">
    <property type="entry name" value="SIS_dom"/>
</dbReference>
<feature type="domain" description="HTH rpiR-type" evidence="1">
    <location>
        <begin position="53"/>
        <end position="129"/>
    </location>
</feature>
<evidence type="ECO:0000259" key="1">
    <source>
        <dbReference type="PROSITE" id="PS51071"/>
    </source>
</evidence>
<accession>A0A4R5Y539</accession>
<dbReference type="AlphaFoldDB" id="A0A4R5Y539"/>
<feature type="domain" description="SIS" evidence="2">
    <location>
        <begin position="171"/>
        <end position="307"/>
    </location>
</feature>
<reference evidence="3 4" key="1">
    <citation type="submission" date="2019-03" db="EMBL/GenBank/DDBJ databases">
        <title>Genome Sequencing and Assembly of Various Microbes Isolated from Partially Reclaimed Soil and Acid Mine Drainage (AMD) Site.</title>
        <authorList>
            <person name="Steinbock B."/>
            <person name="Bechtold R."/>
            <person name="Sevigny J.L."/>
            <person name="Thomas D."/>
            <person name="Cuthill L.R."/>
            <person name="Aveiro Johannsen E.J."/>
            <person name="Thomas K."/>
            <person name="Ghosh A."/>
        </authorList>
    </citation>
    <scope>NUCLEOTIDE SEQUENCE [LARGE SCALE GENOMIC DNA]</scope>
    <source>
        <strain evidence="3 4">S-A1</strain>
    </source>
</reference>
<dbReference type="InterPro" id="IPR036388">
    <property type="entry name" value="WH-like_DNA-bd_sf"/>
</dbReference>
<dbReference type="InterPro" id="IPR009057">
    <property type="entry name" value="Homeodomain-like_sf"/>
</dbReference>
<gene>
    <name evidence="3" type="ORF">E2R57_04225</name>
</gene>
<evidence type="ECO:0000313" key="4">
    <source>
        <dbReference type="Proteomes" id="UP000294621"/>
    </source>
</evidence>
<dbReference type="SUPFAM" id="SSF46689">
    <property type="entry name" value="Homeodomain-like"/>
    <property type="match status" value="1"/>
</dbReference>
<dbReference type="GO" id="GO:0003677">
    <property type="term" value="F:DNA binding"/>
    <property type="evidence" value="ECO:0007669"/>
    <property type="project" value="InterPro"/>
</dbReference>
<dbReference type="Proteomes" id="UP000294621">
    <property type="component" value="Unassembled WGS sequence"/>
</dbReference>
<evidence type="ECO:0000259" key="2">
    <source>
        <dbReference type="PROSITE" id="PS51464"/>
    </source>
</evidence>
<dbReference type="OrthoDB" id="3812176at2"/>
<dbReference type="PROSITE" id="PS51464">
    <property type="entry name" value="SIS"/>
    <property type="match status" value="1"/>
</dbReference>
<dbReference type="Pfam" id="PF01418">
    <property type="entry name" value="HTH_6"/>
    <property type="match status" value="1"/>
</dbReference>
<proteinExistence type="predicted"/>
<dbReference type="Gene3D" id="3.40.50.10490">
    <property type="entry name" value="Glucose-6-phosphate isomerase like protein, domain 1"/>
    <property type="match status" value="1"/>
</dbReference>
<dbReference type="GO" id="GO:0097367">
    <property type="term" value="F:carbohydrate derivative binding"/>
    <property type="evidence" value="ECO:0007669"/>
    <property type="project" value="InterPro"/>
</dbReference>
<evidence type="ECO:0000313" key="3">
    <source>
        <dbReference type="EMBL" id="TDL39690.1"/>
    </source>
</evidence>
<protein>
    <submittedName>
        <fullName evidence="3">MurR/RpiR family transcriptional regulator</fullName>
    </submittedName>
</protein>
<dbReference type="Pfam" id="PF01380">
    <property type="entry name" value="SIS"/>
    <property type="match status" value="1"/>
</dbReference>
<dbReference type="PANTHER" id="PTHR30514">
    <property type="entry name" value="GLUCOKINASE"/>
    <property type="match status" value="1"/>
</dbReference>
<dbReference type="GO" id="GO:0003700">
    <property type="term" value="F:DNA-binding transcription factor activity"/>
    <property type="evidence" value="ECO:0007669"/>
    <property type="project" value="InterPro"/>
</dbReference>
<dbReference type="SUPFAM" id="SSF53697">
    <property type="entry name" value="SIS domain"/>
    <property type="match status" value="1"/>
</dbReference>
<dbReference type="PROSITE" id="PS51071">
    <property type="entry name" value="HTH_RPIR"/>
    <property type="match status" value="1"/>
</dbReference>
<dbReference type="Gene3D" id="1.10.10.10">
    <property type="entry name" value="Winged helix-like DNA-binding domain superfamily/Winged helix DNA-binding domain"/>
    <property type="match status" value="1"/>
</dbReference>
<dbReference type="InterPro" id="IPR047640">
    <property type="entry name" value="RpiR-like"/>
</dbReference>
<organism evidence="3 4">
    <name type="scientific">Arthrobacter nitrophenolicus</name>
    <dbReference type="NCBI Taxonomy" id="683150"/>
    <lineage>
        <taxon>Bacteria</taxon>
        <taxon>Bacillati</taxon>
        <taxon>Actinomycetota</taxon>
        <taxon>Actinomycetes</taxon>
        <taxon>Micrococcales</taxon>
        <taxon>Micrococcaceae</taxon>
        <taxon>Arthrobacter</taxon>
    </lineage>
</organism>